<name>A0ABD0NC40_CIRMR</name>
<feature type="non-terminal residue" evidence="1">
    <location>
        <position position="49"/>
    </location>
</feature>
<organism evidence="1 2">
    <name type="scientific">Cirrhinus mrigala</name>
    <name type="common">Mrigala</name>
    <dbReference type="NCBI Taxonomy" id="683832"/>
    <lineage>
        <taxon>Eukaryota</taxon>
        <taxon>Metazoa</taxon>
        <taxon>Chordata</taxon>
        <taxon>Craniata</taxon>
        <taxon>Vertebrata</taxon>
        <taxon>Euteleostomi</taxon>
        <taxon>Actinopterygii</taxon>
        <taxon>Neopterygii</taxon>
        <taxon>Teleostei</taxon>
        <taxon>Ostariophysi</taxon>
        <taxon>Cypriniformes</taxon>
        <taxon>Cyprinidae</taxon>
        <taxon>Labeoninae</taxon>
        <taxon>Labeonini</taxon>
        <taxon>Cirrhinus</taxon>
    </lineage>
</organism>
<evidence type="ECO:0000313" key="1">
    <source>
        <dbReference type="EMBL" id="KAL0159619.1"/>
    </source>
</evidence>
<gene>
    <name evidence="1" type="ORF">M9458_043344</name>
</gene>
<keyword evidence="2" id="KW-1185">Reference proteome</keyword>
<dbReference type="AlphaFoldDB" id="A0ABD0NC40"/>
<dbReference type="EMBL" id="JAMKFB020000022">
    <property type="protein sequence ID" value="KAL0159619.1"/>
    <property type="molecule type" value="Genomic_DNA"/>
</dbReference>
<proteinExistence type="predicted"/>
<protein>
    <submittedName>
        <fullName evidence="1">Uncharacterized protein</fullName>
    </submittedName>
</protein>
<feature type="non-terminal residue" evidence="1">
    <location>
        <position position="1"/>
    </location>
</feature>
<reference evidence="1 2" key="1">
    <citation type="submission" date="2024-05" db="EMBL/GenBank/DDBJ databases">
        <title>Genome sequencing and assembly of Indian major carp, Cirrhinus mrigala (Hamilton, 1822).</title>
        <authorList>
            <person name="Mohindra V."/>
            <person name="Chowdhury L.M."/>
            <person name="Lal K."/>
            <person name="Jena J.K."/>
        </authorList>
    </citation>
    <scope>NUCLEOTIDE SEQUENCE [LARGE SCALE GENOMIC DNA]</scope>
    <source>
        <strain evidence="1">CM1030</strain>
        <tissue evidence="1">Blood</tissue>
    </source>
</reference>
<sequence>LTDFTDFHLHNFDLGTVSAVLISISFSTSSSLVSYSPSTPLTRFSSQGS</sequence>
<evidence type="ECO:0000313" key="2">
    <source>
        <dbReference type="Proteomes" id="UP001529510"/>
    </source>
</evidence>
<accession>A0ABD0NC40</accession>
<comment type="caution">
    <text evidence="1">The sequence shown here is derived from an EMBL/GenBank/DDBJ whole genome shotgun (WGS) entry which is preliminary data.</text>
</comment>
<dbReference type="Proteomes" id="UP001529510">
    <property type="component" value="Unassembled WGS sequence"/>
</dbReference>